<feature type="compositionally biased region" description="Low complexity" evidence="7">
    <location>
        <begin position="273"/>
        <end position="285"/>
    </location>
</feature>
<feature type="domain" description="Alpha-carbonic anhydrase" evidence="9">
    <location>
        <begin position="338"/>
        <end position="561"/>
    </location>
</feature>
<dbReference type="InterPro" id="IPR041891">
    <property type="entry name" value="Alpha_CA_prokaryot-like"/>
</dbReference>
<gene>
    <name evidence="10" type="ORF">M622_11820</name>
</gene>
<dbReference type="PANTHER" id="PTHR18952">
    <property type="entry name" value="CARBONIC ANHYDRASE"/>
    <property type="match status" value="1"/>
</dbReference>
<feature type="region of interest" description="Disordered" evidence="7">
    <location>
        <begin position="172"/>
        <end position="318"/>
    </location>
</feature>
<sequence>MKPSRLVLLAMLTAIPLQQALAADWQLVLSDRNRRVEIDRSSIFASDRGTKVSWGRVVLSNEEAATAGYATIKALNRYDCQNRTFVTVKRVYLDGNEIIVREESVAEQAPLRVTPNSVDERMWREVCTPPSANDLQRIASEVQKLAATQPALAQPVVAPPVPLAPAPSAKAALPAAEAEPEGGAKALPASAEDARPGPIDARDTSVRPIRAAQSPQPAPAAQSRAEPQTATPEATPQASIVPPLPRIKPTRPEPEAAEAADAPTKGSAPPPRARVTPARAASSARKPNVPPVLAMAQTRTPSRSGPAPLKPGANAAAPDAPDAVEALLRARRQNPFDAGWSYEGETGPEVWGRLRPDWRTCSEGRRQSPVDLREGLVVDLAPIKFHYLSTGFRIRDTGNAIEVTPGEGMGMEVRGVRYELERLSLHQPAQERIGGMAFDMSMYLEHRSADGRIAILAVLLSAGTEPNVLLQTLLNNLPLDQGREFVPDAIIDLADILPDNPAHFLYLGSLPTPPCTEDVIWAVMKTPVGMSADQLAVFARLHTGNSRPLQDTNGRPILESR</sequence>
<feature type="compositionally biased region" description="Polar residues" evidence="7">
    <location>
        <begin position="229"/>
        <end position="238"/>
    </location>
</feature>
<dbReference type="PROSITE" id="PS51144">
    <property type="entry name" value="ALPHA_CA_2"/>
    <property type="match status" value="1"/>
</dbReference>
<feature type="compositionally biased region" description="Basic and acidic residues" evidence="7">
    <location>
        <begin position="192"/>
        <end position="205"/>
    </location>
</feature>
<keyword evidence="8" id="KW-0732">Signal</keyword>
<dbReference type="RefSeq" id="WP_021248348.1">
    <property type="nucleotide sequence ID" value="NZ_ATJV01000043.1"/>
</dbReference>
<dbReference type="eggNOG" id="COG3266">
    <property type="taxonomic scope" value="Bacteria"/>
</dbReference>
<dbReference type="CDD" id="cd03124">
    <property type="entry name" value="alpha_CA_prokaryotic_like"/>
    <property type="match status" value="1"/>
</dbReference>
<name>S9ZSW3_9RHOO</name>
<dbReference type="PANTHER" id="PTHR18952:SF265">
    <property type="entry name" value="CARBONIC ANHYDRASE"/>
    <property type="match status" value="1"/>
</dbReference>
<evidence type="ECO:0000256" key="7">
    <source>
        <dbReference type="SAM" id="MobiDB-lite"/>
    </source>
</evidence>
<feature type="compositionally biased region" description="Low complexity" evidence="7">
    <location>
        <begin position="172"/>
        <end position="189"/>
    </location>
</feature>
<evidence type="ECO:0000313" key="10">
    <source>
        <dbReference type="EMBL" id="EPZ16592.1"/>
    </source>
</evidence>
<dbReference type="InterPro" id="IPR001148">
    <property type="entry name" value="CA_dom"/>
</dbReference>
<evidence type="ECO:0000256" key="1">
    <source>
        <dbReference type="ARBA" id="ARBA00010718"/>
    </source>
</evidence>
<keyword evidence="11" id="KW-1185">Reference proteome</keyword>
<dbReference type="PATRIC" id="fig|1348657.5.peg.905"/>
<dbReference type="EMBL" id="ATJV01000043">
    <property type="protein sequence ID" value="EPZ16592.1"/>
    <property type="molecule type" value="Genomic_DNA"/>
</dbReference>
<evidence type="ECO:0000256" key="2">
    <source>
        <dbReference type="ARBA" id="ARBA00012925"/>
    </source>
</evidence>
<keyword evidence="5" id="KW-0456">Lyase</keyword>
<dbReference type="Pfam" id="PF00194">
    <property type="entry name" value="Carb_anhydrase"/>
    <property type="match status" value="1"/>
</dbReference>
<dbReference type="Pfam" id="PF16747">
    <property type="entry name" value="Adhesin_E"/>
    <property type="match status" value="1"/>
</dbReference>
<evidence type="ECO:0000256" key="6">
    <source>
        <dbReference type="ARBA" id="ARBA00048348"/>
    </source>
</evidence>
<dbReference type="InterPro" id="IPR036398">
    <property type="entry name" value="CA_dom_sf"/>
</dbReference>
<organism evidence="10 11">
    <name type="scientific">Thauera terpenica 58Eu</name>
    <dbReference type="NCBI Taxonomy" id="1348657"/>
    <lineage>
        <taxon>Bacteria</taxon>
        <taxon>Pseudomonadati</taxon>
        <taxon>Pseudomonadota</taxon>
        <taxon>Betaproteobacteria</taxon>
        <taxon>Rhodocyclales</taxon>
        <taxon>Zoogloeaceae</taxon>
        <taxon>Thauera</taxon>
    </lineage>
</organism>
<protein>
    <recommendedName>
        <fullName evidence="2">carbonic anhydrase</fullName>
        <ecNumber evidence="2">4.2.1.1</ecNumber>
    </recommendedName>
</protein>
<feature type="signal peptide" evidence="8">
    <location>
        <begin position="1"/>
        <end position="22"/>
    </location>
</feature>
<evidence type="ECO:0000256" key="8">
    <source>
        <dbReference type="SAM" id="SignalP"/>
    </source>
</evidence>
<evidence type="ECO:0000256" key="3">
    <source>
        <dbReference type="ARBA" id="ARBA00022723"/>
    </source>
</evidence>
<dbReference type="eggNOG" id="COG3338">
    <property type="taxonomic scope" value="Bacteria"/>
</dbReference>
<dbReference type="GO" id="GO:0008270">
    <property type="term" value="F:zinc ion binding"/>
    <property type="evidence" value="ECO:0007669"/>
    <property type="project" value="InterPro"/>
</dbReference>
<keyword evidence="4" id="KW-0862">Zinc</keyword>
<dbReference type="Gene3D" id="3.10.200.10">
    <property type="entry name" value="Alpha carbonic anhydrase"/>
    <property type="match status" value="1"/>
</dbReference>
<evidence type="ECO:0000313" key="11">
    <source>
        <dbReference type="Proteomes" id="UP000015455"/>
    </source>
</evidence>
<comment type="caution">
    <text evidence="10">The sequence shown here is derived from an EMBL/GenBank/DDBJ whole genome shotgun (WGS) entry which is preliminary data.</text>
</comment>
<comment type="catalytic activity">
    <reaction evidence="6">
        <text>hydrogencarbonate + H(+) = CO2 + H2O</text>
        <dbReference type="Rhea" id="RHEA:10748"/>
        <dbReference type="ChEBI" id="CHEBI:15377"/>
        <dbReference type="ChEBI" id="CHEBI:15378"/>
        <dbReference type="ChEBI" id="CHEBI:16526"/>
        <dbReference type="ChEBI" id="CHEBI:17544"/>
        <dbReference type="EC" id="4.2.1.1"/>
    </reaction>
</comment>
<feature type="chain" id="PRO_5004573735" description="carbonic anhydrase" evidence="8">
    <location>
        <begin position="23"/>
        <end position="561"/>
    </location>
</feature>
<dbReference type="Proteomes" id="UP000015455">
    <property type="component" value="Unassembled WGS sequence"/>
</dbReference>
<dbReference type="EC" id="4.2.1.1" evidence="2"/>
<dbReference type="AlphaFoldDB" id="S9ZSW3"/>
<dbReference type="InterPro" id="IPR031939">
    <property type="entry name" value="Adhesin_E-like"/>
</dbReference>
<evidence type="ECO:0000256" key="5">
    <source>
        <dbReference type="ARBA" id="ARBA00023239"/>
    </source>
</evidence>
<dbReference type="SUPFAM" id="SSF51069">
    <property type="entry name" value="Carbonic anhydrase"/>
    <property type="match status" value="1"/>
</dbReference>
<dbReference type="InterPro" id="IPR023561">
    <property type="entry name" value="Carbonic_anhydrase_a-class"/>
</dbReference>
<keyword evidence="3" id="KW-0479">Metal-binding</keyword>
<evidence type="ECO:0000259" key="9">
    <source>
        <dbReference type="PROSITE" id="PS51144"/>
    </source>
</evidence>
<dbReference type="STRING" id="1348657.M622_11820"/>
<proteinExistence type="inferred from homology"/>
<evidence type="ECO:0000256" key="4">
    <source>
        <dbReference type="ARBA" id="ARBA00022833"/>
    </source>
</evidence>
<feature type="compositionally biased region" description="Low complexity" evidence="7">
    <location>
        <begin position="210"/>
        <end position="228"/>
    </location>
</feature>
<dbReference type="SMART" id="SM01057">
    <property type="entry name" value="Carb_anhydrase"/>
    <property type="match status" value="1"/>
</dbReference>
<comment type="similarity">
    <text evidence="1">Belongs to the alpha-carbonic anhydrase family.</text>
</comment>
<accession>S9ZSW3</accession>
<reference evidence="10 11" key="1">
    <citation type="submission" date="2013-06" db="EMBL/GenBank/DDBJ databases">
        <title>Draft genome sequence of Thauera terpenica.</title>
        <authorList>
            <person name="Liu B."/>
            <person name="Frostegard A.H."/>
            <person name="Shapleigh J.P."/>
        </authorList>
    </citation>
    <scope>NUCLEOTIDE SEQUENCE [LARGE SCALE GENOMIC DNA]</scope>
    <source>
        <strain evidence="10 11">58Eu</strain>
    </source>
</reference>
<dbReference type="GO" id="GO:0004089">
    <property type="term" value="F:carbonate dehydratase activity"/>
    <property type="evidence" value="ECO:0007669"/>
    <property type="project" value="UniProtKB-EC"/>
</dbReference>